<feature type="chain" id="PRO_5002178235" evidence="1">
    <location>
        <begin position="24"/>
        <end position="707"/>
    </location>
</feature>
<proteinExistence type="predicted"/>
<dbReference type="AlphaFoldDB" id="A0A0C3HJ60"/>
<dbReference type="InterPro" id="IPR008928">
    <property type="entry name" value="6-hairpin_glycosidase_sf"/>
</dbReference>
<dbReference type="SUPFAM" id="SSF48208">
    <property type="entry name" value="Six-hairpin glycosidases"/>
    <property type="match status" value="1"/>
</dbReference>
<dbReference type="HOGENOM" id="CLU_021300_0_0_1"/>
<dbReference type="InParanoid" id="A0A0C3HJ60"/>
<dbReference type="InterPro" id="IPR012341">
    <property type="entry name" value="6hp_glycosidase-like_sf"/>
</dbReference>
<dbReference type="Gene3D" id="2.60.120.260">
    <property type="entry name" value="Galactose-binding domain-like"/>
    <property type="match status" value="1"/>
</dbReference>
<keyword evidence="5" id="KW-1185">Reference proteome</keyword>
<dbReference type="InterPro" id="IPR035398">
    <property type="entry name" value="Bac_rhamnosid_C"/>
</dbReference>
<dbReference type="Pfam" id="PF17390">
    <property type="entry name" value="Bac_rhamnosid_C"/>
    <property type="match status" value="1"/>
</dbReference>
<accession>A0A0C3HJ60</accession>
<dbReference type="InterPro" id="IPR035396">
    <property type="entry name" value="Bac_rhamnosid6H"/>
</dbReference>
<evidence type="ECO:0000313" key="4">
    <source>
        <dbReference type="EMBL" id="KIN02392.1"/>
    </source>
</evidence>
<dbReference type="Pfam" id="PF17389">
    <property type="entry name" value="Bac_rhamnosid6H"/>
    <property type="match status" value="1"/>
</dbReference>
<dbReference type="GO" id="GO:0016787">
    <property type="term" value="F:hydrolase activity"/>
    <property type="evidence" value="ECO:0007669"/>
    <property type="project" value="UniProtKB-KW"/>
</dbReference>
<organism evidence="4 5">
    <name type="scientific">Oidiodendron maius (strain Zn)</name>
    <dbReference type="NCBI Taxonomy" id="913774"/>
    <lineage>
        <taxon>Eukaryota</taxon>
        <taxon>Fungi</taxon>
        <taxon>Dikarya</taxon>
        <taxon>Ascomycota</taxon>
        <taxon>Pezizomycotina</taxon>
        <taxon>Leotiomycetes</taxon>
        <taxon>Leotiomycetes incertae sedis</taxon>
        <taxon>Myxotrichaceae</taxon>
        <taxon>Oidiodendron</taxon>
    </lineage>
</organism>
<dbReference type="Gene3D" id="2.60.420.10">
    <property type="entry name" value="Maltose phosphorylase, domain 3"/>
    <property type="match status" value="1"/>
</dbReference>
<dbReference type="EMBL" id="KN832875">
    <property type="protein sequence ID" value="KIN02392.1"/>
    <property type="molecule type" value="Genomic_DNA"/>
</dbReference>
<dbReference type="OrthoDB" id="10036721at2759"/>
<dbReference type="STRING" id="913774.A0A0C3HJ60"/>
<gene>
    <name evidence="4" type="ORF">OIDMADRAFT_162553</name>
</gene>
<protein>
    <submittedName>
        <fullName evidence="4">Glycoside hydrolase family 78 protein</fullName>
    </submittedName>
</protein>
<evidence type="ECO:0000259" key="3">
    <source>
        <dbReference type="Pfam" id="PF17390"/>
    </source>
</evidence>
<evidence type="ECO:0000259" key="2">
    <source>
        <dbReference type="Pfam" id="PF17389"/>
    </source>
</evidence>
<dbReference type="GO" id="GO:0005975">
    <property type="term" value="P:carbohydrate metabolic process"/>
    <property type="evidence" value="ECO:0007669"/>
    <property type="project" value="InterPro"/>
</dbReference>
<dbReference type="PANTHER" id="PTHR34987">
    <property type="entry name" value="C, PUTATIVE (AFU_ORTHOLOGUE AFUA_3G02880)-RELATED"/>
    <property type="match status" value="1"/>
</dbReference>
<name>A0A0C3HJ60_OIDMZ</name>
<feature type="domain" description="Alpha-L-rhamnosidase six-hairpin glycosidase" evidence="2">
    <location>
        <begin position="268"/>
        <end position="498"/>
    </location>
</feature>
<dbReference type="Gene3D" id="1.50.10.10">
    <property type="match status" value="1"/>
</dbReference>
<keyword evidence="1" id="KW-0732">Signal</keyword>
<evidence type="ECO:0000313" key="5">
    <source>
        <dbReference type="Proteomes" id="UP000054321"/>
    </source>
</evidence>
<dbReference type="PANTHER" id="PTHR34987:SF5">
    <property type="entry name" value="ALPHA-RHAMNOSIDASE"/>
    <property type="match status" value="1"/>
</dbReference>
<sequence length="707" mass="75867">MLSSVLFANILLLALSRVSPTAAIPAPAELAHHRQQTVDWQKYVRAPSSTTVSPVSIVSSYTAGSVTNPEGLLTPGGDPTILTRPVPASGATDVVPQIVVDFGQNIVGYLSINFAGASSDTTGLPGIRLAFSESIQYGYLTSVSDFSRSDNAYTWTDNYGCEYGSQVCVDGLHGFRYLRIYLDALSTDSPYTSPYGQVSIDSLTLNYTAFLGTPDTFTGWFQSSDEDLNQWYYDAVYTTDMVTATLDENSIDPRNADSPGMLNRLVLLDGAKRDRLPYSGDLAVSSRTSYLTRNVPEATRNVLTDLADHQRSDGWIPPASINGYTLPLLDYPLWWVRNSYDLLVYTGNTTYFDTSYQTMVNALDTFYPSITDSNTQLITKGVGVSGSYGDYAFLGRTGAVTYYNTLYVLALNNAASIAKFLGGHDDDAARWTARAQTVSDAINSRLFDSAAGAFFDGACGSSPCQTHAQDGNSLSIVSGVANAARAQSILSYMATNMSQPYGNAFYDNDVVGGGFSQRVYAFISYFELEARFLAGSAGTALEEIRRLYGWMAKNDPGITAWEGIGTDGLPYEQGFTSMSHGWSTGIVPALTNYVLGVIPTGPGFSTWSIKPMPGDVQWTQGQVPTPNGEISVSWDNSASFSLSISTPISSSGTVSVPVSSNSVPVYVNATQVWPATQPNSYSPQYTDGYVALQAPGGSITITVGSSG</sequence>
<keyword evidence="4" id="KW-0378">Hydrolase</keyword>
<feature type="signal peptide" evidence="1">
    <location>
        <begin position="1"/>
        <end position="23"/>
    </location>
</feature>
<reference evidence="4 5" key="1">
    <citation type="submission" date="2014-04" db="EMBL/GenBank/DDBJ databases">
        <authorList>
            <consortium name="DOE Joint Genome Institute"/>
            <person name="Kuo A."/>
            <person name="Martino E."/>
            <person name="Perotto S."/>
            <person name="Kohler A."/>
            <person name="Nagy L.G."/>
            <person name="Floudas D."/>
            <person name="Copeland A."/>
            <person name="Barry K.W."/>
            <person name="Cichocki N."/>
            <person name="Veneault-Fourrey C."/>
            <person name="LaButti K."/>
            <person name="Lindquist E.A."/>
            <person name="Lipzen A."/>
            <person name="Lundell T."/>
            <person name="Morin E."/>
            <person name="Murat C."/>
            <person name="Sun H."/>
            <person name="Tunlid A."/>
            <person name="Henrissat B."/>
            <person name="Grigoriev I.V."/>
            <person name="Hibbett D.S."/>
            <person name="Martin F."/>
            <person name="Nordberg H.P."/>
            <person name="Cantor M.N."/>
            <person name="Hua S.X."/>
        </authorList>
    </citation>
    <scope>NUCLEOTIDE SEQUENCE [LARGE SCALE GENOMIC DNA]</scope>
    <source>
        <strain evidence="4 5">Zn</strain>
    </source>
</reference>
<dbReference type="Proteomes" id="UP000054321">
    <property type="component" value="Unassembled WGS sequence"/>
</dbReference>
<reference evidence="5" key="2">
    <citation type="submission" date="2015-01" db="EMBL/GenBank/DDBJ databases">
        <title>Evolutionary Origins and Diversification of the Mycorrhizal Mutualists.</title>
        <authorList>
            <consortium name="DOE Joint Genome Institute"/>
            <consortium name="Mycorrhizal Genomics Consortium"/>
            <person name="Kohler A."/>
            <person name="Kuo A."/>
            <person name="Nagy L.G."/>
            <person name="Floudas D."/>
            <person name="Copeland A."/>
            <person name="Barry K.W."/>
            <person name="Cichocki N."/>
            <person name="Veneault-Fourrey C."/>
            <person name="LaButti K."/>
            <person name="Lindquist E.A."/>
            <person name="Lipzen A."/>
            <person name="Lundell T."/>
            <person name="Morin E."/>
            <person name="Murat C."/>
            <person name="Riley R."/>
            <person name="Ohm R."/>
            <person name="Sun H."/>
            <person name="Tunlid A."/>
            <person name="Henrissat B."/>
            <person name="Grigoriev I.V."/>
            <person name="Hibbett D.S."/>
            <person name="Martin F."/>
        </authorList>
    </citation>
    <scope>NUCLEOTIDE SEQUENCE [LARGE SCALE GENOMIC DNA]</scope>
    <source>
        <strain evidence="5">Zn</strain>
    </source>
</reference>
<evidence type="ECO:0000256" key="1">
    <source>
        <dbReference type="SAM" id="SignalP"/>
    </source>
</evidence>
<feature type="domain" description="Alpha-L-rhamnosidase C-terminal" evidence="3">
    <location>
        <begin position="596"/>
        <end position="662"/>
    </location>
</feature>